<keyword evidence="8" id="KW-1185">Reference proteome</keyword>
<sequence length="374" mass="41633">MHHLRELARRPELTTGSIQILKSVLAATLAWWTSITLLDSELPFLAPWTALLTLHTTVYRSVSRGTQTIFSSALGVLVSFLIGNYLGVSLWTFALALFVGLVISLIPWIRDEGVAVATTAIFVLSSGFGAQQPLLLDRIVEVGLGVAIGVTVNVIFVPPLRDLQAHQYVDSINRRIGDTLTGMADEFTSSWEKDRADAWFREIESMKDELATAWQAVNIAHESRRLNPRTRIPALRRHRNSVDSKANQTSYIDVLARVDETISHLRHLARTLDDVSQFDFDWDSRFSAHWSAIMRDVGRAIADPDAQVEPIASRITSLSQEMVDDQLPREDWTIYGSLITSTRQIAVIIDDVASAREARSPSGDPHTGPRPMDA</sequence>
<evidence type="ECO:0000256" key="5">
    <source>
        <dbReference type="ARBA" id="ARBA00023136"/>
    </source>
</evidence>
<comment type="subcellular location">
    <subcellularLocation>
        <location evidence="1">Cell membrane</location>
        <topology evidence="1">Multi-pass membrane protein</topology>
    </subcellularLocation>
</comment>
<keyword evidence="5 6" id="KW-0472">Membrane</keyword>
<accession>A0A2V1K7Z7</accession>
<organism evidence="7 8">
    <name type="scientific">Ancrocorticia populi</name>
    <dbReference type="NCBI Taxonomy" id="2175228"/>
    <lineage>
        <taxon>Bacteria</taxon>
        <taxon>Bacillati</taxon>
        <taxon>Actinomycetota</taxon>
        <taxon>Actinomycetes</taxon>
        <taxon>Actinomycetales</taxon>
        <taxon>Actinomycetaceae</taxon>
        <taxon>Ancrocorticia</taxon>
    </lineage>
</organism>
<gene>
    <name evidence="7" type="ORF">DD236_09285</name>
</gene>
<dbReference type="OrthoDB" id="3780377at2"/>
<evidence type="ECO:0000313" key="7">
    <source>
        <dbReference type="EMBL" id="PWF25637.1"/>
    </source>
</evidence>
<dbReference type="EMBL" id="QETB01000005">
    <property type="protein sequence ID" value="PWF25637.1"/>
    <property type="molecule type" value="Genomic_DNA"/>
</dbReference>
<dbReference type="Proteomes" id="UP000245283">
    <property type="component" value="Unassembled WGS sequence"/>
</dbReference>
<dbReference type="InterPro" id="IPR010343">
    <property type="entry name" value="ArAE_1"/>
</dbReference>
<evidence type="ECO:0000313" key="8">
    <source>
        <dbReference type="Proteomes" id="UP000245283"/>
    </source>
</evidence>
<dbReference type="Pfam" id="PF06081">
    <property type="entry name" value="ArAE_1"/>
    <property type="match status" value="1"/>
</dbReference>
<keyword evidence="4 6" id="KW-1133">Transmembrane helix</keyword>
<evidence type="ECO:0000256" key="4">
    <source>
        <dbReference type="ARBA" id="ARBA00022989"/>
    </source>
</evidence>
<feature type="transmembrane region" description="Helical" evidence="6">
    <location>
        <begin position="113"/>
        <end position="130"/>
    </location>
</feature>
<evidence type="ECO:0000256" key="6">
    <source>
        <dbReference type="SAM" id="Phobius"/>
    </source>
</evidence>
<evidence type="ECO:0000256" key="3">
    <source>
        <dbReference type="ARBA" id="ARBA00022692"/>
    </source>
</evidence>
<feature type="transmembrane region" description="Helical" evidence="6">
    <location>
        <begin position="20"/>
        <end position="38"/>
    </location>
</feature>
<protein>
    <recommendedName>
        <fullName evidence="9">FUSC family protein</fullName>
    </recommendedName>
</protein>
<feature type="transmembrane region" description="Helical" evidence="6">
    <location>
        <begin position="142"/>
        <end position="160"/>
    </location>
</feature>
<evidence type="ECO:0000256" key="1">
    <source>
        <dbReference type="ARBA" id="ARBA00004651"/>
    </source>
</evidence>
<keyword evidence="2" id="KW-1003">Cell membrane</keyword>
<dbReference type="AlphaFoldDB" id="A0A2V1K7Z7"/>
<evidence type="ECO:0000256" key="2">
    <source>
        <dbReference type="ARBA" id="ARBA00022475"/>
    </source>
</evidence>
<reference evidence="8" key="1">
    <citation type="submission" date="2018-05" db="EMBL/GenBank/DDBJ databases">
        <authorList>
            <person name="Li Y."/>
        </authorList>
    </citation>
    <scope>NUCLEOTIDE SEQUENCE [LARGE SCALE GENOMIC DNA]</scope>
    <source>
        <strain evidence="8">sk1b4</strain>
    </source>
</reference>
<dbReference type="GO" id="GO:0005886">
    <property type="term" value="C:plasma membrane"/>
    <property type="evidence" value="ECO:0007669"/>
    <property type="project" value="UniProtKB-SubCell"/>
</dbReference>
<evidence type="ECO:0008006" key="9">
    <source>
        <dbReference type="Google" id="ProtNLM"/>
    </source>
</evidence>
<dbReference type="RefSeq" id="WP_109094125.1">
    <property type="nucleotide sequence ID" value="NZ_QETB01000005.1"/>
</dbReference>
<keyword evidence="3 6" id="KW-0812">Transmembrane</keyword>
<comment type="caution">
    <text evidence="7">The sequence shown here is derived from an EMBL/GenBank/DDBJ whole genome shotgun (WGS) entry which is preliminary data.</text>
</comment>
<proteinExistence type="predicted"/>
<feature type="transmembrane region" description="Helical" evidence="6">
    <location>
        <begin position="74"/>
        <end position="107"/>
    </location>
</feature>
<name>A0A2V1K7Z7_9ACTO</name>